<feature type="region of interest" description="Disordered" evidence="1">
    <location>
        <begin position="25"/>
        <end position="46"/>
    </location>
</feature>
<keyword evidence="3" id="KW-1185">Reference proteome</keyword>
<feature type="compositionally biased region" description="Low complexity" evidence="1">
    <location>
        <begin position="25"/>
        <end position="39"/>
    </location>
</feature>
<proteinExistence type="predicted"/>
<dbReference type="OrthoDB" id="3686846at2"/>
<dbReference type="RefSeq" id="WP_075132751.1">
    <property type="nucleotide sequence ID" value="NZ_MSIF01000004.1"/>
</dbReference>
<evidence type="ECO:0000256" key="1">
    <source>
        <dbReference type="SAM" id="MobiDB-lite"/>
    </source>
</evidence>
<dbReference type="AlphaFoldDB" id="A0A7Z0WQ34"/>
<comment type="caution">
    <text evidence="2">The sequence shown here is derived from an EMBL/GenBank/DDBJ whole genome shotgun (WGS) entry which is preliminary data.</text>
</comment>
<dbReference type="Proteomes" id="UP000185696">
    <property type="component" value="Unassembled WGS sequence"/>
</dbReference>
<evidence type="ECO:0008006" key="4">
    <source>
        <dbReference type="Google" id="ProtNLM"/>
    </source>
</evidence>
<accession>A0A7Z0WQ34</accession>
<name>A0A7Z0WQ34_9PSEU</name>
<dbReference type="EMBL" id="MSIF01000004">
    <property type="protein sequence ID" value="OLF11516.1"/>
    <property type="molecule type" value="Genomic_DNA"/>
</dbReference>
<evidence type="ECO:0000313" key="2">
    <source>
        <dbReference type="EMBL" id="OLF11516.1"/>
    </source>
</evidence>
<protein>
    <recommendedName>
        <fullName evidence="4">DUF4352 domain-containing protein</fullName>
    </recommendedName>
</protein>
<gene>
    <name evidence="2" type="ORF">BLA60_11135</name>
</gene>
<sequence length="174" mass="17940">MQIARLAVAACALLVLVGCGIGYSSQNPPSSSASPTAAAERSEYRASDGARKVLGNGIVLTVSSPKSFTPTDTAFPRAPRAVAFELTVDNNSTVAYRPASLSFTAAADGEPTEQVIDSTQGYNGPSGATEEVAPNDSLRIMVAFATSEARSRLRVTVRADATSSAPVLLFDGVV</sequence>
<dbReference type="PROSITE" id="PS51257">
    <property type="entry name" value="PROKAR_LIPOPROTEIN"/>
    <property type="match status" value="1"/>
</dbReference>
<reference evidence="2 3" key="1">
    <citation type="submission" date="2016-12" db="EMBL/GenBank/DDBJ databases">
        <title>The draft genome sequence of Actinophytocola xinjiangensis.</title>
        <authorList>
            <person name="Wang W."/>
            <person name="Yuan L."/>
        </authorList>
    </citation>
    <scope>NUCLEOTIDE SEQUENCE [LARGE SCALE GENOMIC DNA]</scope>
    <source>
        <strain evidence="2 3">CGMCC 4.4663</strain>
    </source>
</reference>
<evidence type="ECO:0000313" key="3">
    <source>
        <dbReference type="Proteomes" id="UP000185696"/>
    </source>
</evidence>
<organism evidence="2 3">
    <name type="scientific">Actinophytocola xinjiangensis</name>
    <dbReference type="NCBI Taxonomy" id="485602"/>
    <lineage>
        <taxon>Bacteria</taxon>
        <taxon>Bacillati</taxon>
        <taxon>Actinomycetota</taxon>
        <taxon>Actinomycetes</taxon>
        <taxon>Pseudonocardiales</taxon>
        <taxon>Pseudonocardiaceae</taxon>
    </lineage>
</organism>